<name>A0ABT6JDR8_9GAMM</name>
<proteinExistence type="predicted"/>
<sequence length="620" mass="64354">MSIPVDHVASTQTFALPQQAPASASSYQDGRAAGEEIAELVPANMKYNSTEIPMLVDHFSGDLTAALEQAGNDPEFAAGFVEALGPERFSRLVAAVDQIPNTQFPGSDPQVTRDTTELLQSLAVALGAATRSPQGAIDAAFVREIASHNGFVADGGLDPELAAILLNGGDYTPQTAAELGAHVFLEGEPPQIMDRPEGSLPVPAHREPLLKPAGHDVGWDNTGAWATALHGILRNQAASEVLAIRGDGPHDASVAERLLDPGIKPDSLTVISPLVGAVLDTPRTNLATNPNDQAAIAAVESLVLASHAHNGRVGDWAQAPLGQLYMTYPGEILNVGEGSAAFPASSSPLGERLAGLGAEYSGAGANLMTAALGADGTPPLRLDQPQGAPPFMVPAERYDSWEQAIHAATDHYRAQVQDYGPPRETDVQGAPYIDLEDLADEIADIDAELVQAQFGANAIAATDVDNDHQARQDAVNVISDYIGFGIGLGTGGASRAAFATGYNTHVEGALLEALWPTSNASQVFENEVPGFARELVAAQTVQIVEAAARSGAVELPESLRDPDTGGLRTPASDADGAQFAEDLAGFVAGNPALQQAVDQAASNLMARVNALRAGDYRGGG</sequence>
<dbReference type="RefSeq" id="WP_280576360.1">
    <property type="nucleotide sequence ID" value="NZ_JARXRM010000046.1"/>
</dbReference>
<gene>
    <name evidence="2" type="ORF">QFW77_18555</name>
</gene>
<protein>
    <submittedName>
        <fullName evidence="2">Uncharacterized protein</fullName>
    </submittedName>
</protein>
<accession>A0ABT6JDR8</accession>
<reference evidence="2 3" key="1">
    <citation type="submission" date="2023-04" db="EMBL/GenBank/DDBJ databases">
        <title>Luteimonas endophyticus RD2P54.</title>
        <authorList>
            <person name="Sun J.-Q."/>
        </authorList>
    </citation>
    <scope>NUCLEOTIDE SEQUENCE [LARGE SCALE GENOMIC DNA]</scope>
    <source>
        <strain evidence="2 3">RD2P54</strain>
    </source>
</reference>
<evidence type="ECO:0000256" key="1">
    <source>
        <dbReference type="SAM" id="MobiDB-lite"/>
    </source>
</evidence>
<comment type="caution">
    <text evidence="2">The sequence shown here is derived from an EMBL/GenBank/DDBJ whole genome shotgun (WGS) entry which is preliminary data.</text>
</comment>
<dbReference type="EMBL" id="JARXRM010000046">
    <property type="protein sequence ID" value="MDH5824972.1"/>
    <property type="molecule type" value="Genomic_DNA"/>
</dbReference>
<dbReference type="Proteomes" id="UP001156940">
    <property type="component" value="Unassembled WGS sequence"/>
</dbReference>
<feature type="region of interest" description="Disordered" evidence="1">
    <location>
        <begin position="554"/>
        <end position="573"/>
    </location>
</feature>
<organism evidence="2 3">
    <name type="scientific">Luteimonas endophytica</name>
    <dbReference type="NCBI Taxonomy" id="3042023"/>
    <lineage>
        <taxon>Bacteria</taxon>
        <taxon>Pseudomonadati</taxon>
        <taxon>Pseudomonadota</taxon>
        <taxon>Gammaproteobacteria</taxon>
        <taxon>Lysobacterales</taxon>
        <taxon>Lysobacteraceae</taxon>
        <taxon>Luteimonas</taxon>
    </lineage>
</organism>
<evidence type="ECO:0000313" key="3">
    <source>
        <dbReference type="Proteomes" id="UP001156940"/>
    </source>
</evidence>
<evidence type="ECO:0000313" key="2">
    <source>
        <dbReference type="EMBL" id="MDH5824972.1"/>
    </source>
</evidence>
<keyword evidence="3" id="KW-1185">Reference proteome</keyword>